<evidence type="ECO:0000256" key="3">
    <source>
        <dbReference type="ARBA" id="ARBA00022475"/>
    </source>
</evidence>
<keyword evidence="5 7" id="KW-1133">Transmembrane helix</keyword>
<feature type="transmembrane region" description="Helical" evidence="7">
    <location>
        <begin position="311"/>
        <end position="329"/>
    </location>
</feature>
<feature type="transmembrane region" description="Helical" evidence="7">
    <location>
        <begin position="109"/>
        <end position="130"/>
    </location>
</feature>
<dbReference type="SUPFAM" id="SSF103473">
    <property type="entry name" value="MFS general substrate transporter"/>
    <property type="match status" value="1"/>
</dbReference>
<evidence type="ECO:0000256" key="5">
    <source>
        <dbReference type="ARBA" id="ARBA00022989"/>
    </source>
</evidence>
<evidence type="ECO:0000259" key="8">
    <source>
        <dbReference type="PROSITE" id="PS50850"/>
    </source>
</evidence>
<dbReference type="EMBL" id="CP083974">
    <property type="protein sequence ID" value="UZF45403.1"/>
    <property type="molecule type" value="Genomic_DNA"/>
</dbReference>
<feature type="transmembrane region" description="Helical" evidence="7">
    <location>
        <begin position="84"/>
        <end position="103"/>
    </location>
</feature>
<feature type="transmembrane region" description="Helical" evidence="7">
    <location>
        <begin position="360"/>
        <end position="378"/>
    </location>
</feature>
<dbReference type="InterPro" id="IPR036259">
    <property type="entry name" value="MFS_trans_sf"/>
</dbReference>
<gene>
    <name evidence="9" type="ORF">KUM34_001445</name>
</gene>
<feature type="transmembrane region" description="Helical" evidence="7">
    <location>
        <begin position="53"/>
        <end position="72"/>
    </location>
</feature>
<dbReference type="InterPro" id="IPR020846">
    <property type="entry name" value="MFS_dom"/>
</dbReference>
<reference evidence="9 10" key="1">
    <citation type="journal article" date="2021" name="Front. Microbiol.">
        <title>Bacterial Transformation of Aromatic Monomers in Softwood Black Liquor.</title>
        <authorList>
            <person name="Navas L.E."/>
            <person name="Dexter G."/>
            <person name="Liu J."/>
            <person name="Levy-Booth D."/>
            <person name="Cho M."/>
            <person name="Jang S.K."/>
            <person name="Mansfield S.D."/>
            <person name="Renneckar S."/>
            <person name="Mohn W.W."/>
            <person name="Eltis L.D."/>
        </authorList>
    </citation>
    <scope>NUCLEOTIDE SEQUENCE [LARGE SCALE GENOMIC DNA]</scope>
    <source>
        <strain evidence="9 10">GD02</strain>
    </source>
</reference>
<dbReference type="Proteomes" id="UP001162740">
    <property type="component" value="Chromosome"/>
</dbReference>
<dbReference type="PANTHER" id="PTHR42718">
    <property type="entry name" value="MAJOR FACILITATOR SUPERFAMILY MULTIDRUG TRANSPORTER MFSC"/>
    <property type="match status" value="1"/>
</dbReference>
<proteinExistence type="predicted"/>
<evidence type="ECO:0000256" key="2">
    <source>
        <dbReference type="ARBA" id="ARBA00022448"/>
    </source>
</evidence>
<evidence type="ECO:0000256" key="6">
    <source>
        <dbReference type="ARBA" id="ARBA00023136"/>
    </source>
</evidence>
<evidence type="ECO:0000313" key="10">
    <source>
        <dbReference type="Proteomes" id="UP001162740"/>
    </source>
</evidence>
<dbReference type="Gene3D" id="1.20.1250.20">
    <property type="entry name" value="MFS general substrate transporter like domains"/>
    <property type="match status" value="1"/>
</dbReference>
<evidence type="ECO:0000256" key="7">
    <source>
        <dbReference type="SAM" id="Phobius"/>
    </source>
</evidence>
<sequence length="530" mass="54499">MPVSEPTVTKAAPRDWVALAVLMLPVLLVSVDNTVLAFALPGISSALQPTAAQQLWIIDIYPLVLAGLLVAMGSLGDRIGRRRLLLVGATGFAAVSVAAAYAPSAELLVTARGVLGFFGAMLMPSTLSLLRNIFLDAAQRRLAIAIWASCFAAGAALGPIVGGFLLEHAWWGSVFLLAVPVLIPLLVLAPIFVPESKDPNPGRIDVMSIALSMLALAPIVFAIKKIADSGLGAVVIVPAVVGVVALVAFVRRQLRRPNPMLDVRLFRVPTFSGAVAVNLLSVVSLVGFLFFVSQHLQLVIGQSPMEAGLSLVPGLAVMVVAGMSVVALVRWVQPSSIIVCALLLSATGYALVFLLASPSALAPIIVAFAVLGAGIGAAETLSNDLIVSSVPPTKAGAASAVSETAYEMGAVLGTAILGSVLSASYSAHLLLPAGLNPEQAQAARETLGGAHAVAGTLPADRADALLAAAGSAFDSGVTITSGIGVALMITSAGIAWCTLRRNRVVHAAPESRGARCARIAWFTQRPRDVT</sequence>
<feature type="transmembrane region" description="Helical" evidence="7">
    <location>
        <begin position="229"/>
        <end position="250"/>
    </location>
</feature>
<accession>A0AA46WW33</accession>
<evidence type="ECO:0000256" key="4">
    <source>
        <dbReference type="ARBA" id="ARBA00022692"/>
    </source>
</evidence>
<dbReference type="CDD" id="cd17321">
    <property type="entry name" value="MFS_MMR_MDR_like"/>
    <property type="match status" value="1"/>
</dbReference>
<dbReference type="GO" id="GO:0022857">
    <property type="term" value="F:transmembrane transporter activity"/>
    <property type="evidence" value="ECO:0007669"/>
    <property type="project" value="InterPro"/>
</dbReference>
<feature type="transmembrane region" description="Helical" evidence="7">
    <location>
        <begin position="204"/>
        <end position="223"/>
    </location>
</feature>
<feature type="transmembrane region" description="Helical" evidence="7">
    <location>
        <begin position="170"/>
        <end position="192"/>
    </location>
</feature>
<dbReference type="InterPro" id="IPR011701">
    <property type="entry name" value="MFS"/>
</dbReference>
<name>A0AA46WW33_RHORH</name>
<feature type="transmembrane region" description="Helical" evidence="7">
    <location>
        <begin position="142"/>
        <end position="164"/>
    </location>
</feature>
<dbReference type="PROSITE" id="PS50850">
    <property type="entry name" value="MFS"/>
    <property type="match status" value="1"/>
</dbReference>
<evidence type="ECO:0000313" key="9">
    <source>
        <dbReference type="EMBL" id="UZF45403.1"/>
    </source>
</evidence>
<dbReference type="Gene3D" id="1.20.1720.10">
    <property type="entry name" value="Multidrug resistance protein D"/>
    <property type="match status" value="1"/>
</dbReference>
<feature type="transmembrane region" description="Helical" evidence="7">
    <location>
        <begin position="271"/>
        <end position="291"/>
    </location>
</feature>
<keyword evidence="4 7" id="KW-0812">Transmembrane</keyword>
<dbReference type="PANTHER" id="PTHR42718:SF47">
    <property type="entry name" value="METHYL VIOLOGEN RESISTANCE PROTEIN SMVA"/>
    <property type="match status" value="1"/>
</dbReference>
<comment type="subcellular location">
    <subcellularLocation>
        <location evidence="1">Cell membrane</location>
        <topology evidence="1">Multi-pass membrane protein</topology>
    </subcellularLocation>
</comment>
<keyword evidence="2" id="KW-0813">Transport</keyword>
<keyword evidence="6 7" id="KW-0472">Membrane</keyword>
<feature type="domain" description="Major facilitator superfamily (MFS) profile" evidence="8">
    <location>
        <begin position="18"/>
        <end position="503"/>
    </location>
</feature>
<evidence type="ECO:0000256" key="1">
    <source>
        <dbReference type="ARBA" id="ARBA00004651"/>
    </source>
</evidence>
<dbReference type="Pfam" id="PF07690">
    <property type="entry name" value="MFS_1"/>
    <property type="match status" value="1"/>
</dbReference>
<protein>
    <submittedName>
        <fullName evidence="9">MFS transporter</fullName>
    </submittedName>
</protein>
<keyword evidence="3" id="KW-1003">Cell membrane</keyword>
<feature type="transmembrane region" description="Helical" evidence="7">
    <location>
        <begin position="336"/>
        <end position="354"/>
    </location>
</feature>
<dbReference type="AlphaFoldDB" id="A0AA46WW33"/>
<organism evidence="9 10">
    <name type="scientific">Rhodococcus rhodochrous</name>
    <dbReference type="NCBI Taxonomy" id="1829"/>
    <lineage>
        <taxon>Bacteria</taxon>
        <taxon>Bacillati</taxon>
        <taxon>Actinomycetota</taxon>
        <taxon>Actinomycetes</taxon>
        <taxon>Mycobacteriales</taxon>
        <taxon>Nocardiaceae</taxon>
        <taxon>Rhodococcus</taxon>
    </lineage>
</organism>
<dbReference type="GO" id="GO:0005886">
    <property type="term" value="C:plasma membrane"/>
    <property type="evidence" value="ECO:0007669"/>
    <property type="project" value="UniProtKB-SubCell"/>
</dbReference>